<dbReference type="Pfam" id="PF03050">
    <property type="entry name" value="DDE_Tnp_IS66"/>
    <property type="match status" value="1"/>
</dbReference>
<dbReference type="Proteomes" id="UP000319783">
    <property type="component" value="Unassembled WGS sequence"/>
</dbReference>
<dbReference type="InterPro" id="IPR052344">
    <property type="entry name" value="Transposase-related"/>
</dbReference>
<gene>
    <name evidence="2" type="ORF">JETT_3606</name>
</gene>
<dbReference type="EMBL" id="SULG01000129">
    <property type="protein sequence ID" value="TLD40130.1"/>
    <property type="molecule type" value="Genomic_DNA"/>
</dbReference>
<name>A0A533QHT6_9BACT</name>
<protein>
    <submittedName>
        <fullName evidence="2">Mobile element protein</fullName>
    </submittedName>
</protein>
<dbReference type="InterPro" id="IPR004291">
    <property type="entry name" value="Transposase_IS66_central"/>
</dbReference>
<comment type="caution">
    <text evidence="2">The sequence shown here is derived from an EMBL/GenBank/DDBJ whole genome shotgun (WGS) entry which is preliminary data.</text>
</comment>
<dbReference type="AlphaFoldDB" id="A0A533QHT6"/>
<evidence type="ECO:0000259" key="1">
    <source>
        <dbReference type="Pfam" id="PF03050"/>
    </source>
</evidence>
<accession>A0A533QHT6</accession>
<feature type="domain" description="Transposase IS66 central" evidence="1">
    <location>
        <begin position="6"/>
        <end position="176"/>
    </location>
</feature>
<reference evidence="2 3" key="1">
    <citation type="submission" date="2019-04" db="EMBL/GenBank/DDBJ databases">
        <title>Genome of a novel bacterium Candidatus Jettenia ecosi reconstructed from metagenome of an anammox bioreactor.</title>
        <authorList>
            <person name="Mardanov A.V."/>
            <person name="Beletsky A.V."/>
            <person name="Ravin N.V."/>
            <person name="Botchkova E.A."/>
            <person name="Litti Y.V."/>
            <person name="Nozhevnikova A.N."/>
        </authorList>
    </citation>
    <scope>NUCLEOTIDE SEQUENCE [LARGE SCALE GENOMIC DNA]</scope>
    <source>
        <strain evidence="2">J2</strain>
    </source>
</reference>
<dbReference type="PANTHER" id="PTHR33678">
    <property type="entry name" value="BLL1576 PROTEIN"/>
    <property type="match status" value="1"/>
</dbReference>
<sequence>MNAIGILPAFQGIVIHGNLSAYFTYGQCLHGLWNAHHLRELTFVKEVSNQVWAGEMIECLLKIKHKTEKAREANQGQLNWRQIGYFERLYQSIVEKGYKANPLQREPPGGRNKRGRPKKGKARCLVEWFDIHRHKVLAFLYELHVPFDNNLAERDIRMAKLKQKISGTFRSEEMAHGFCRIRSFISTARKQSRKIMEAIGTLLNGSPFIPVSG</sequence>
<dbReference type="PANTHER" id="PTHR33678:SF1">
    <property type="entry name" value="BLL1576 PROTEIN"/>
    <property type="match status" value="1"/>
</dbReference>
<evidence type="ECO:0000313" key="3">
    <source>
        <dbReference type="Proteomes" id="UP000319783"/>
    </source>
</evidence>
<organism evidence="2 3">
    <name type="scientific">Candidatus Jettenia ecosi</name>
    <dbReference type="NCBI Taxonomy" id="2494326"/>
    <lineage>
        <taxon>Bacteria</taxon>
        <taxon>Pseudomonadati</taxon>
        <taxon>Planctomycetota</taxon>
        <taxon>Candidatus Brocadiia</taxon>
        <taxon>Candidatus Brocadiales</taxon>
        <taxon>Candidatus Brocadiaceae</taxon>
        <taxon>Candidatus Jettenia</taxon>
    </lineage>
</organism>
<proteinExistence type="predicted"/>
<evidence type="ECO:0000313" key="2">
    <source>
        <dbReference type="EMBL" id="TLD40130.1"/>
    </source>
</evidence>